<dbReference type="CDD" id="cd22987">
    <property type="entry name" value="AcrVA2-like"/>
    <property type="match status" value="1"/>
</dbReference>
<name>A0A4Y5YGQ9_9GAMM</name>
<dbReference type="KEGG" id="spol:FH971_14090"/>
<organism evidence="1 2">
    <name type="scientific">Shewanella polaris</name>
    <dbReference type="NCBI Taxonomy" id="2588449"/>
    <lineage>
        <taxon>Bacteria</taxon>
        <taxon>Pseudomonadati</taxon>
        <taxon>Pseudomonadota</taxon>
        <taxon>Gammaproteobacteria</taxon>
        <taxon>Alteromonadales</taxon>
        <taxon>Shewanellaceae</taxon>
        <taxon>Shewanella</taxon>
    </lineage>
</organism>
<proteinExistence type="predicted"/>
<evidence type="ECO:0000313" key="1">
    <source>
        <dbReference type="EMBL" id="QDE31990.1"/>
    </source>
</evidence>
<dbReference type="Proteomes" id="UP000319809">
    <property type="component" value="Chromosome"/>
</dbReference>
<dbReference type="Pfam" id="PF26125">
    <property type="entry name" value="AcrVA2-like"/>
    <property type="match status" value="1"/>
</dbReference>
<dbReference type="AlphaFoldDB" id="A0A4Y5YGQ9"/>
<keyword evidence="2" id="KW-1185">Reference proteome</keyword>
<dbReference type="EMBL" id="CP041036">
    <property type="protein sequence ID" value="QDE31990.1"/>
    <property type="molecule type" value="Genomic_DNA"/>
</dbReference>
<protein>
    <submittedName>
        <fullName evidence="1">Uncharacterized protein</fullName>
    </submittedName>
</protein>
<evidence type="ECO:0000313" key="2">
    <source>
        <dbReference type="Proteomes" id="UP000319809"/>
    </source>
</evidence>
<dbReference type="RefSeq" id="WP_140234740.1">
    <property type="nucleotide sequence ID" value="NZ_CP041036.1"/>
</dbReference>
<reference evidence="1 2" key="1">
    <citation type="submission" date="2019-06" db="EMBL/GenBank/DDBJ databases">
        <title>The genome of Shewanella sp. SM1901.</title>
        <authorList>
            <person name="Cha Q."/>
        </authorList>
    </citation>
    <scope>NUCLEOTIDE SEQUENCE [LARGE SCALE GENOMIC DNA]</scope>
    <source>
        <strain evidence="1 2">SM1901</strain>
    </source>
</reference>
<gene>
    <name evidence="1" type="ORF">FH971_14090</name>
</gene>
<accession>A0A4Y5YGQ9</accession>
<dbReference type="InterPro" id="IPR058915">
    <property type="entry name" value="AcrVA2-like"/>
</dbReference>
<sequence length="335" mass="38601">MQVKNILPRPVQHLNEATKKYPGAWKSLQYIRKGKGIDLPDWPDWCLTPMAAHAAIVSTQYNRLSLNFSCEISMLAALDAWRYTQGIYKFTDTLYESIRNTKISRNIPADVLFRLPQWCVYIETPSDKNQFGFFAHLEHDIATGRAEIRFLLDQENGLVPLILHLGDWSVEESIERTWSESNKQRALCFSETDEINDLYNDDLIVRNAKKLMCQVAHQCISLLLYLCSDEPDIEQIEKFPPNNPTLRNTKKGLRFFPPKKSTIWNVGKDLAKSLNVDTDFKGGKNKNMTPHIRSAHWHGFWSGKRNSNSRKFNFKWLPPLIINANSLAGEFQDAA</sequence>